<evidence type="ECO:0000256" key="7">
    <source>
        <dbReference type="SAM" id="MobiDB-lite"/>
    </source>
</evidence>
<evidence type="ECO:0000313" key="8">
    <source>
        <dbReference type="EMBL" id="AEK60282.1"/>
    </source>
</evidence>
<keyword evidence="4" id="KW-0564">Palmitate</keyword>
<keyword evidence="3" id="KW-0472">Membrane</keyword>
<dbReference type="EMBL" id="CP002745">
    <property type="protein sequence ID" value="AEK60282.1"/>
    <property type="molecule type" value="Genomic_DNA"/>
</dbReference>
<sequence>MKPIFDLPRIPMIVAAVAATLGLAACGQKGPLFMPAKLPPPIVRTTPAPAKPNVAPATSDDTITPAQPEAVDIPTIPVTR</sequence>
<accession>G0AGF2</accession>
<dbReference type="AlphaFoldDB" id="G0AGF2"/>
<keyword evidence="9" id="KW-1185">Reference proteome</keyword>
<dbReference type="InterPro" id="IPR032831">
    <property type="entry name" value="LptM_cons"/>
</dbReference>
<evidence type="ECO:0000256" key="3">
    <source>
        <dbReference type="ARBA" id="ARBA00023136"/>
    </source>
</evidence>
<evidence type="ECO:0000256" key="5">
    <source>
        <dbReference type="ARBA" id="ARBA00023237"/>
    </source>
</evidence>
<dbReference type="KEGG" id="cfu:CFU_0445"/>
<dbReference type="STRING" id="1005048.CFU_0445"/>
<reference evidence="8 9" key="3">
    <citation type="journal article" date="2008" name="FEMS Microbiol. Ecol.">
        <title>Identification and characterization of genes underlying chitinolysis in Collimonas fungivorans Ter331.</title>
        <authorList>
            <person name="Fritsche K."/>
            <person name="de Boer W."/>
            <person name="Gerards S."/>
            <person name="van den Berg M."/>
            <person name="van Veen J.A."/>
            <person name="Leveau J.H."/>
        </authorList>
    </citation>
    <scope>NUCLEOTIDE SEQUENCE [LARGE SCALE GENOMIC DNA]</scope>
    <source>
        <strain evidence="8 9">Ter331</strain>
    </source>
</reference>
<reference evidence="8 9" key="5">
    <citation type="journal article" date="2011" name="ISME J.">
        <title>Dual transcriptional profiling of a bacterial/fungal confrontation: Collimonas fungivorans versus Aspergillus niger.</title>
        <authorList>
            <person name="Mela F."/>
            <person name="Fritsche K."/>
            <person name="de Boer W."/>
            <person name="van Veen J.A."/>
            <person name="de Graaff L.H."/>
            <person name="van den Berg M."/>
            <person name="Leveau J.H."/>
        </authorList>
    </citation>
    <scope>NUCLEOTIDE SEQUENCE [LARGE SCALE GENOMIC DNA]</scope>
    <source>
        <strain evidence="8 9">Ter331</strain>
    </source>
</reference>
<dbReference type="NCBIfam" id="NF047847">
    <property type="entry name" value="SS_mature_LptM"/>
    <property type="match status" value="1"/>
</dbReference>
<keyword evidence="2" id="KW-0732">Signal</keyword>
<dbReference type="Proteomes" id="UP000008392">
    <property type="component" value="Chromosome"/>
</dbReference>
<evidence type="ECO:0000256" key="2">
    <source>
        <dbReference type="ARBA" id="ARBA00022729"/>
    </source>
</evidence>
<name>G0AGF2_COLFT</name>
<keyword evidence="6" id="KW-0449">Lipoprotein</keyword>
<dbReference type="HOGENOM" id="CLU_2583672_0_0_4"/>
<keyword evidence="5" id="KW-0998">Cell outer membrane</keyword>
<feature type="region of interest" description="Disordered" evidence="7">
    <location>
        <begin position="43"/>
        <end position="80"/>
    </location>
</feature>
<organism evidence="8 9">
    <name type="scientific">Collimonas fungivorans (strain Ter331)</name>
    <dbReference type="NCBI Taxonomy" id="1005048"/>
    <lineage>
        <taxon>Bacteria</taxon>
        <taxon>Pseudomonadati</taxon>
        <taxon>Pseudomonadota</taxon>
        <taxon>Betaproteobacteria</taxon>
        <taxon>Burkholderiales</taxon>
        <taxon>Oxalobacteraceae</taxon>
        <taxon>Collimonas</taxon>
    </lineage>
</organism>
<dbReference type="GO" id="GO:0009279">
    <property type="term" value="C:cell outer membrane"/>
    <property type="evidence" value="ECO:0007669"/>
    <property type="project" value="UniProtKB-SubCell"/>
</dbReference>
<evidence type="ECO:0000313" key="9">
    <source>
        <dbReference type="Proteomes" id="UP000008392"/>
    </source>
</evidence>
<dbReference type="PROSITE" id="PS51257">
    <property type="entry name" value="PROKAR_LIPOPROTEIN"/>
    <property type="match status" value="1"/>
</dbReference>
<reference evidence="9" key="6">
    <citation type="submission" date="2011-05" db="EMBL/GenBank/DDBJ databases">
        <title>Complete sequence of Collimonas fungivorans Ter331.</title>
        <authorList>
            <person name="Leveau J.H."/>
        </authorList>
    </citation>
    <scope>NUCLEOTIDE SEQUENCE [LARGE SCALE GENOMIC DNA]</scope>
    <source>
        <strain evidence="9">Ter331</strain>
    </source>
</reference>
<reference evidence="8 9" key="1">
    <citation type="journal article" date="2004" name="Environ. Microbiol.">
        <title>Phylogeny-function analysis of (meta)genomic libraries: screening for expression of ribosomal RNA genes by large-insert library fluorescent in situ hybridization (LIL-FISH).</title>
        <authorList>
            <person name="Leveau J.H."/>
            <person name="Gerards S."/>
            <person name="de Boer W."/>
            <person name="van Veen J.A."/>
        </authorList>
    </citation>
    <scope>NUCLEOTIDE SEQUENCE [LARGE SCALE GENOMIC DNA]</scope>
    <source>
        <strain evidence="8 9">Ter331</strain>
    </source>
</reference>
<reference evidence="8 9" key="4">
    <citation type="journal article" date="2010" name="Environ. Microbiol.">
        <title>The bacterial genus Collimonas: mycophagy, weathering and other adaptive solutions to life in oligotrophic soil environments.</title>
        <authorList>
            <person name="Leveau J.H."/>
            <person name="Uroz S."/>
            <person name="de Boer W."/>
        </authorList>
    </citation>
    <scope>NUCLEOTIDE SEQUENCE [LARGE SCALE GENOMIC DNA]</scope>
    <source>
        <strain evidence="8 9">Ter331</strain>
    </source>
</reference>
<evidence type="ECO:0008006" key="10">
    <source>
        <dbReference type="Google" id="ProtNLM"/>
    </source>
</evidence>
<gene>
    <name evidence="8" type="ordered locus">CFU_0445</name>
</gene>
<reference evidence="8 9" key="2">
    <citation type="journal article" date="2006" name="J. Microbiol. Methods">
        <title>Genomic flank-sequencing of plasposon insertion sites for rapid identification of functional genes.</title>
        <authorList>
            <person name="Leveau J.H."/>
            <person name="Gerards S."/>
            <person name="Fritsche K."/>
            <person name="Zondag G."/>
            <person name="van Veen J.A."/>
        </authorList>
    </citation>
    <scope>NUCLEOTIDE SEQUENCE [LARGE SCALE GENOMIC DNA]</scope>
    <source>
        <strain evidence="8 9">Ter331</strain>
    </source>
</reference>
<protein>
    <recommendedName>
        <fullName evidence="10">Lipoprotein</fullName>
    </recommendedName>
</protein>
<proteinExistence type="predicted"/>
<evidence type="ECO:0000256" key="1">
    <source>
        <dbReference type="ARBA" id="ARBA00004459"/>
    </source>
</evidence>
<evidence type="ECO:0000256" key="4">
    <source>
        <dbReference type="ARBA" id="ARBA00023139"/>
    </source>
</evidence>
<evidence type="ECO:0000256" key="6">
    <source>
        <dbReference type="ARBA" id="ARBA00023288"/>
    </source>
</evidence>
<dbReference type="Pfam" id="PF13627">
    <property type="entry name" value="LptM_cons"/>
    <property type="match status" value="1"/>
</dbReference>
<comment type="subcellular location">
    <subcellularLocation>
        <location evidence="1">Cell outer membrane</location>
        <topology evidence="1">Lipid-anchor</topology>
    </subcellularLocation>
</comment>